<evidence type="ECO:0000313" key="2">
    <source>
        <dbReference type="EMBL" id="KAF9504672.1"/>
    </source>
</evidence>
<accession>A0A9P6AF16</accession>
<dbReference type="AlphaFoldDB" id="A0A9P6AF16"/>
<dbReference type="Gene3D" id="3.40.50.720">
    <property type="entry name" value="NAD(P)-binding Rossmann-like Domain"/>
    <property type="match status" value="1"/>
</dbReference>
<proteinExistence type="predicted"/>
<comment type="caution">
    <text evidence="2">The sequence shown here is derived from an EMBL/GenBank/DDBJ whole genome shotgun (WGS) entry which is preliminary data.</text>
</comment>
<dbReference type="Gene3D" id="3.50.50.60">
    <property type="entry name" value="FAD/NAD(P)-binding domain"/>
    <property type="match status" value="1"/>
</dbReference>
<dbReference type="OrthoDB" id="333024at2759"/>
<organism evidence="2 3">
    <name type="scientific">Hydnum rufescens UP504</name>
    <dbReference type="NCBI Taxonomy" id="1448309"/>
    <lineage>
        <taxon>Eukaryota</taxon>
        <taxon>Fungi</taxon>
        <taxon>Dikarya</taxon>
        <taxon>Basidiomycota</taxon>
        <taxon>Agaricomycotina</taxon>
        <taxon>Agaricomycetes</taxon>
        <taxon>Cantharellales</taxon>
        <taxon>Hydnaceae</taxon>
        <taxon>Hydnum</taxon>
    </lineage>
</organism>
<gene>
    <name evidence="2" type="ORF">BS47DRAFT_1401134</name>
</gene>
<dbReference type="InterPro" id="IPR036188">
    <property type="entry name" value="FAD/NAD-bd_sf"/>
</dbReference>
<evidence type="ECO:0000256" key="1">
    <source>
        <dbReference type="SAM" id="MobiDB-lite"/>
    </source>
</evidence>
<sequence>MPYGVLQRSNELSTSAMRRRTASRGYHKEMESIKFGCVLEEHWDTGHPRSPPPPPLSTTTYITLVGDANTSLDVARLLLSDADKPSPLDIPVEVIDRLKSSSIRHIDIVSRHGPSQVSFKAKGLCELLNLPAASIDPISSQIFPRQDHHAKTPEFSPFFPKVLKIHLEVHRRRFPFDFSDDIPQSSLSSCCTIMYNLNTADNIHFSECGPRDALKDAKALMDSSGQRLTSEDICLVEKMLLEGTRSHLDLPEETCAQLKSCALIQSQLYSSNRVNYPKLKKDLSKTCSVLYQRHFRPTISRGARLVGVLDHINGHSKWTTEDGTELFVVTFKTPDILAQLFVDSACRCRLKTWVVPNFHHSDRASRTAEFTCGPDGPHPILPPCQFNNPEFSPKIHLKLHQDDFYSISPITVMFFVPRWRERDTRHGADRHVVGTPIGLFCVSSFRHDLALHTSRITDRSYEPSIAHARNVSGRVYGVSGGLFRSVYTSGWAANRARGVLASAMYDAYSVPDVVAADAQVQTLLDLDDTGMPSFLREASIQPGTRIGYYQHHRRGERSGKERGCMRWDDVHRIRLGVHWRSQARH</sequence>
<keyword evidence="3" id="KW-1185">Reference proteome</keyword>
<feature type="region of interest" description="Disordered" evidence="1">
    <location>
        <begin position="1"/>
        <end position="24"/>
    </location>
</feature>
<protein>
    <submittedName>
        <fullName evidence="2">Uncharacterized protein</fullName>
    </submittedName>
</protein>
<dbReference type="EMBL" id="MU129204">
    <property type="protein sequence ID" value="KAF9504672.1"/>
    <property type="molecule type" value="Genomic_DNA"/>
</dbReference>
<dbReference type="SUPFAM" id="SSF51905">
    <property type="entry name" value="FAD/NAD(P)-binding domain"/>
    <property type="match status" value="1"/>
</dbReference>
<reference evidence="2" key="1">
    <citation type="journal article" date="2020" name="Nat. Commun.">
        <title>Large-scale genome sequencing of mycorrhizal fungi provides insights into the early evolution of symbiotic traits.</title>
        <authorList>
            <person name="Miyauchi S."/>
            <person name="Kiss E."/>
            <person name="Kuo A."/>
            <person name="Drula E."/>
            <person name="Kohler A."/>
            <person name="Sanchez-Garcia M."/>
            <person name="Morin E."/>
            <person name="Andreopoulos B."/>
            <person name="Barry K.W."/>
            <person name="Bonito G."/>
            <person name="Buee M."/>
            <person name="Carver A."/>
            <person name="Chen C."/>
            <person name="Cichocki N."/>
            <person name="Clum A."/>
            <person name="Culley D."/>
            <person name="Crous P.W."/>
            <person name="Fauchery L."/>
            <person name="Girlanda M."/>
            <person name="Hayes R.D."/>
            <person name="Keri Z."/>
            <person name="LaButti K."/>
            <person name="Lipzen A."/>
            <person name="Lombard V."/>
            <person name="Magnuson J."/>
            <person name="Maillard F."/>
            <person name="Murat C."/>
            <person name="Nolan M."/>
            <person name="Ohm R.A."/>
            <person name="Pangilinan J."/>
            <person name="Pereira M.F."/>
            <person name="Perotto S."/>
            <person name="Peter M."/>
            <person name="Pfister S."/>
            <person name="Riley R."/>
            <person name="Sitrit Y."/>
            <person name="Stielow J.B."/>
            <person name="Szollosi G."/>
            <person name="Zifcakova L."/>
            <person name="Stursova M."/>
            <person name="Spatafora J.W."/>
            <person name="Tedersoo L."/>
            <person name="Vaario L.M."/>
            <person name="Yamada A."/>
            <person name="Yan M."/>
            <person name="Wang P."/>
            <person name="Xu J."/>
            <person name="Bruns T."/>
            <person name="Baldrian P."/>
            <person name="Vilgalys R."/>
            <person name="Dunand C."/>
            <person name="Henrissat B."/>
            <person name="Grigoriev I.V."/>
            <person name="Hibbett D."/>
            <person name="Nagy L.G."/>
            <person name="Martin F.M."/>
        </authorList>
    </citation>
    <scope>NUCLEOTIDE SEQUENCE</scope>
    <source>
        <strain evidence="2">UP504</strain>
    </source>
</reference>
<name>A0A9P6AF16_9AGAM</name>
<evidence type="ECO:0000313" key="3">
    <source>
        <dbReference type="Proteomes" id="UP000886523"/>
    </source>
</evidence>
<dbReference type="Proteomes" id="UP000886523">
    <property type="component" value="Unassembled WGS sequence"/>
</dbReference>